<dbReference type="Pfam" id="PF00046">
    <property type="entry name" value="Homeodomain"/>
    <property type="match status" value="1"/>
</dbReference>
<feature type="compositionally biased region" description="Low complexity" evidence="3">
    <location>
        <begin position="270"/>
        <end position="290"/>
    </location>
</feature>
<dbReference type="InterPro" id="IPR001356">
    <property type="entry name" value="HD"/>
</dbReference>
<evidence type="ECO:0000313" key="5">
    <source>
        <dbReference type="EMBL" id="KAJ3438631.1"/>
    </source>
</evidence>
<keyword evidence="1 2" id="KW-0238">DNA-binding</keyword>
<protein>
    <submittedName>
        <fullName evidence="5">Homeobox protein hhex</fullName>
    </submittedName>
</protein>
<reference evidence="5" key="1">
    <citation type="submission" date="2022-08" db="EMBL/GenBank/DDBJ databases">
        <title>Novel sulphate-reducing endosymbionts in the free-living metamonad Anaeramoeba.</title>
        <authorList>
            <person name="Jerlstrom-Hultqvist J."/>
            <person name="Cepicka I."/>
            <person name="Gallot-Lavallee L."/>
            <person name="Salas-Leiva D."/>
            <person name="Curtis B.A."/>
            <person name="Zahonova K."/>
            <person name="Pipaliya S."/>
            <person name="Dacks J."/>
            <person name="Roger A.J."/>
        </authorList>
    </citation>
    <scope>NUCLEOTIDE SEQUENCE</scope>
    <source>
        <strain evidence="5">Busselton2</strain>
    </source>
</reference>
<dbReference type="Proteomes" id="UP001146793">
    <property type="component" value="Unassembled WGS sequence"/>
</dbReference>
<evidence type="ECO:0000256" key="1">
    <source>
        <dbReference type="PROSITE-ProRule" id="PRU00108"/>
    </source>
</evidence>
<proteinExistence type="predicted"/>
<dbReference type="GO" id="GO:0003677">
    <property type="term" value="F:DNA binding"/>
    <property type="evidence" value="ECO:0007669"/>
    <property type="project" value="UniProtKB-UniRule"/>
</dbReference>
<keyword evidence="1 2" id="KW-0539">Nucleus</keyword>
<feature type="compositionally biased region" description="Basic residues" evidence="3">
    <location>
        <begin position="291"/>
        <end position="318"/>
    </location>
</feature>
<dbReference type="EMBL" id="JANTQA010000032">
    <property type="protein sequence ID" value="KAJ3438631.1"/>
    <property type="molecule type" value="Genomic_DNA"/>
</dbReference>
<comment type="caution">
    <text evidence="5">The sequence shown here is derived from an EMBL/GenBank/DDBJ whole genome shotgun (WGS) entry which is preliminary data.</text>
</comment>
<comment type="subcellular location">
    <subcellularLocation>
        <location evidence="1 2">Nucleus</location>
    </subcellularLocation>
</comment>
<dbReference type="InterPro" id="IPR009057">
    <property type="entry name" value="Homeodomain-like_sf"/>
</dbReference>
<feature type="region of interest" description="Disordered" evidence="3">
    <location>
        <begin position="94"/>
        <end position="155"/>
    </location>
</feature>
<feature type="DNA-binding region" description="Homeobox" evidence="1">
    <location>
        <begin position="444"/>
        <end position="509"/>
    </location>
</feature>
<dbReference type="CDD" id="cd00086">
    <property type="entry name" value="homeodomain"/>
    <property type="match status" value="1"/>
</dbReference>
<evidence type="ECO:0000256" key="3">
    <source>
        <dbReference type="SAM" id="MobiDB-lite"/>
    </source>
</evidence>
<feature type="compositionally biased region" description="Low complexity" evidence="3">
    <location>
        <begin position="139"/>
        <end position="155"/>
    </location>
</feature>
<dbReference type="SMART" id="SM00389">
    <property type="entry name" value="HOX"/>
    <property type="match status" value="1"/>
</dbReference>
<feature type="region of interest" description="Disordered" evidence="3">
    <location>
        <begin position="265"/>
        <end position="347"/>
    </location>
</feature>
<keyword evidence="1 2" id="KW-0371">Homeobox</keyword>
<feature type="domain" description="Homeobox" evidence="4">
    <location>
        <begin position="442"/>
        <end position="508"/>
    </location>
</feature>
<name>A0AAV7Z9A6_9EUKA</name>
<accession>A0AAV7Z9A6</accession>
<feature type="compositionally biased region" description="Polar residues" evidence="3">
    <location>
        <begin position="323"/>
        <end position="332"/>
    </location>
</feature>
<evidence type="ECO:0000259" key="4">
    <source>
        <dbReference type="PROSITE" id="PS50071"/>
    </source>
</evidence>
<gene>
    <name evidence="5" type="ORF">M0812_14641</name>
</gene>
<sequence length="520" mass="61791">MSSKFSEQMDLEFEDDRLRELSFTPFLPPNEVFLKNSNEGSDKNEKCFRPIDSLTQTQIKMFVLNQMKNQELSNYENDEMKNCGFTHEKGSFWSNNEDENQNFNNSENYNYQNNNSFNSDYNTNSNNNSSKNNNHHNNNRSLNNNNCTSNSNGNSNQKFLQINQSAFYDPEFINFLDQEIKENVYSSECVNSFPLKMPEFEDQLVFGEQRNYDFCFENKANKQNINKYSDIEIDDLLTDNYNNLSEASIQTANRSLIKPVIRNKSENMSKNKNMNNNMNNNMNLNINMNKTKSKSKTKAKNKNKNKNNKKKKKSKSKSKNNYDNEYTNTFANPPSPKIPTNKPRITNKKNCKNIKKKSGSFSKRTFKQKSLSKKDKKNILLMEKYPKKLNSNKNERYNNYKKNRKKYFKDKKGIYIEDGWGQKTYQILPGDRYGLRILKKKRRTRKKRQNITENARKLLEKWFQRHSNDQNGPYPDRITRIRLGIRTDTPELQVQRWFGQRRRIEKSRWENGKIEKPSWM</sequence>
<feature type="compositionally biased region" description="Low complexity" evidence="3">
    <location>
        <begin position="101"/>
        <end position="132"/>
    </location>
</feature>
<evidence type="ECO:0000313" key="6">
    <source>
        <dbReference type="Proteomes" id="UP001146793"/>
    </source>
</evidence>
<dbReference type="PROSITE" id="PS50071">
    <property type="entry name" value="HOMEOBOX_2"/>
    <property type="match status" value="1"/>
</dbReference>
<dbReference type="AlphaFoldDB" id="A0AAV7Z9A6"/>
<dbReference type="Gene3D" id="1.10.10.60">
    <property type="entry name" value="Homeodomain-like"/>
    <property type="match status" value="1"/>
</dbReference>
<organism evidence="5 6">
    <name type="scientific">Anaeramoeba flamelloides</name>
    <dbReference type="NCBI Taxonomy" id="1746091"/>
    <lineage>
        <taxon>Eukaryota</taxon>
        <taxon>Metamonada</taxon>
        <taxon>Anaeramoebidae</taxon>
        <taxon>Anaeramoeba</taxon>
    </lineage>
</organism>
<dbReference type="GO" id="GO:0005634">
    <property type="term" value="C:nucleus"/>
    <property type="evidence" value="ECO:0007669"/>
    <property type="project" value="UniProtKB-SubCell"/>
</dbReference>
<dbReference type="SUPFAM" id="SSF46689">
    <property type="entry name" value="Homeodomain-like"/>
    <property type="match status" value="1"/>
</dbReference>
<evidence type="ECO:0000256" key="2">
    <source>
        <dbReference type="RuleBase" id="RU000682"/>
    </source>
</evidence>